<dbReference type="AlphaFoldDB" id="A0A445AFU3"/>
<dbReference type="Pfam" id="PF14111">
    <property type="entry name" value="DUF4283"/>
    <property type="match status" value="1"/>
</dbReference>
<evidence type="ECO:0000259" key="1">
    <source>
        <dbReference type="Pfam" id="PF14111"/>
    </source>
</evidence>
<sequence>MEDTSDPEDRWYKEDDHDETEKKQFDLSLVISISKEGFEEWCRRWKFALIIKVLGKRFSLVFMEYHLKRYWVRKGKIDVIDMNRDYFLVHFSDKKNYSHVLLEGPWMVVGHYLIIQRWRPFFLSSKNYTIKDSYRELARPSIRC</sequence>
<proteinExistence type="predicted"/>
<comment type="caution">
    <text evidence="2">The sequence shown here is derived from an EMBL/GenBank/DDBJ whole genome shotgun (WGS) entry which is preliminary data.</text>
</comment>
<dbReference type="STRING" id="3818.A0A445AFU3"/>
<evidence type="ECO:0000313" key="2">
    <source>
        <dbReference type="EMBL" id="RYR25278.1"/>
    </source>
</evidence>
<organism evidence="2 3">
    <name type="scientific">Arachis hypogaea</name>
    <name type="common">Peanut</name>
    <dbReference type="NCBI Taxonomy" id="3818"/>
    <lineage>
        <taxon>Eukaryota</taxon>
        <taxon>Viridiplantae</taxon>
        <taxon>Streptophyta</taxon>
        <taxon>Embryophyta</taxon>
        <taxon>Tracheophyta</taxon>
        <taxon>Spermatophyta</taxon>
        <taxon>Magnoliopsida</taxon>
        <taxon>eudicotyledons</taxon>
        <taxon>Gunneridae</taxon>
        <taxon>Pentapetalae</taxon>
        <taxon>rosids</taxon>
        <taxon>fabids</taxon>
        <taxon>Fabales</taxon>
        <taxon>Fabaceae</taxon>
        <taxon>Papilionoideae</taxon>
        <taxon>50 kb inversion clade</taxon>
        <taxon>dalbergioids sensu lato</taxon>
        <taxon>Dalbergieae</taxon>
        <taxon>Pterocarpus clade</taxon>
        <taxon>Arachis</taxon>
    </lineage>
</organism>
<protein>
    <recommendedName>
        <fullName evidence="1">DUF4283 domain-containing protein</fullName>
    </recommendedName>
</protein>
<keyword evidence="3" id="KW-1185">Reference proteome</keyword>
<dbReference type="PANTHER" id="PTHR31286:SF99">
    <property type="entry name" value="DUF4283 DOMAIN-CONTAINING PROTEIN"/>
    <property type="match status" value="1"/>
</dbReference>
<evidence type="ECO:0000313" key="3">
    <source>
        <dbReference type="Proteomes" id="UP000289738"/>
    </source>
</evidence>
<gene>
    <name evidence="2" type="ORF">Ahy_B02g058962</name>
</gene>
<dbReference type="EMBL" id="SDMP01000012">
    <property type="protein sequence ID" value="RYR25278.1"/>
    <property type="molecule type" value="Genomic_DNA"/>
</dbReference>
<dbReference type="PANTHER" id="PTHR31286">
    <property type="entry name" value="GLYCINE-RICH CELL WALL STRUCTURAL PROTEIN 1.8-LIKE"/>
    <property type="match status" value="1"/>
</dbReference>
<dbReference type="InterPro" id="IPR025558">
    <property type="entry name" value="DUF4283"/>
</dbReference>
<reference evidence="2 3" key="1">
    <citation type="submission" date="2019-01" db="EMBL/GenBank/DDBJ databases">
        <title>Sequencing of cultivated peanut Arachis hypogaea provides insights into genome evolution and oil improvement.</title>
        <authorList>
            <person name="Chen X."/>
        </authorList>
    </citation>
    <scope>NUCLEOTIDE SEQUENCE [LARGE SCALE GENOMIC DNA]</scope>
    <source>
        <strain evidence="3">cv. Fuhuasheng</strain>
        <tissue evidence="2">Leaves</tissue>
    </source>
</reference>
<feature type="domain" description="DUF4283" evidence="1">
    <location>
        <begin position="44"/>
        <end position="122"/>
    </location>
</feature>
<accession>A0A445AFU3</accession>
<dbReference type="InterPro" id="IPR040256">
    <property type="entry name" value="At4g02000-like"/>
</dbReference>
<dbReference type="Proteomes" id="UP000289738">
    <property type="component" value="Chromosome B02"/>
</dbReference>
<name>A0A445AFU3_ARAHY</name>